<evidence type="ECO:0000256" key="4">
    <source>
        <dbReference type="ARBA" id="ARBA00023002"/>
    </source>
</evidence>
<dbReference type="InterPro" id="IPR012349">
    <property type="entry name" value="Split_barrel_FMN-bd"/>
</dbReference>
<feature type="domain" description="Pyridoxine 5'-phosphate oxidase dimerisation C-terminal" evidence="7">
    <location>
        <begin position="160"/>
        <end position="199"/>
    </location>
</feature>
<dbReference type="Gene3D" id="2.30.110.10">
    <property type="entry name" value="Electron Transport, Fmn-binding Protein, Chain A"/>
    <property type="match status" value="1"/>
</dbReference>
<evidence type="ECO:0000256" key="1">
    <source>
        <dbReference type="ARBA" id="ARBA00007301"/>
    </source>
</evidence>
<dbReference type="EMBL" id="SHBE01000005">
    <property type="protein sequence ID" value="RZO26255.1"/>
    <property type="molecule type" value="Genomic_DNA"/>
</dbReference>
<evidence type="ECO:0000259" key="6">
    <source>
        <dbReference type="Pfam" id="PF01243"/>
    </source>
</evidence>
<dbReference type="InterPro" id="IPR011576">
    <property type="entry name" value="Pyridox_Oxase_N"/>
</dbReference>
<organism evidence="8 9">
    <name type="scientific">SAR86 cluster bacterium</name>
    <dbReference type="NCBI Taxonomy" id="2030880"/>
    <lineage>
        <taxon>Bacteria</taxon>
        <taxon>Pseudomonadati</taxon>
        <taxon>Pseudomonadota</taxon>
        <taxon>Gammaproteobacteria</taxon>
        <taxon>SAR86 cluster</taxon>
    </lineage>
</organism>
<comment type="caution">
    <text evidence="8">The sequence shown here is derived from an EMBL/GenBank/DDBJ whole genome shotgun (WGS) entry which is preliminary data.</text>
</comment>
<dbReference type="AlphaFoldDB" id="A0A520MYE8"/>
<evidence type="ECO:0000256" key="2">
    <source>
        <dbReference type="ARBA" id="ARBA00022630"/>
    </source>
</evidence>
<reference evidence="8 9" key="1">
    <citation type="submission" date="2019-02" db="EMBL/GenBank/DDBJ databases">
        <title>Prokaryotic population dynamics and viral predation in marine succession experiment using metagenomics: the confinement effect.</title>
        <authorList>
            <person name="Haro-Moreno J.M."/>
            <person name="Rodriguez-Valera F."/>
            <person name="Lopez-Perez M."/>
        </authorList>
    </citation>
    <scope>NUCLEOTIDE SEQUENCE [LARGE SCALE GENOMIC DNA]</scope>
    <source>
        <strain evidence="8">MED-G159</strain>
    </source>
</reference>
<dbReference type="Pfam" id="PF01243">
    <property type="entry name" value="PNPOx_N"/>
    <property type="match status" value="1"/>
</dbReference>
<dbReference type="PANTHER" id="PTHR10851">
    <property type="entry name" value="PYRIDOXINE-5-PHOSPHATE OXIDASE"/>
    <property type="match status" value="1"/>
</dbReference>
<dbReference type="InterPro" id="IPR000659">
    <property type="entry name" value="Pyridox_Oxase"/>
</dbReference>
<dbReference type="SUPFAM" id="SSF50475">
    <property type="entry name" value="FMN-binding split barrel"/>
    <property type="match status" value="1"/>
</dbReference>
<sequence length="200" mass="23783">MLFKNLPQNTPFKLFEDYYQNAENHNQPIAEAGCISSVDKDGNPHSRYVNFKYFFEDHLIFFSSYSSDKAKDFESNQNVAVNFWWASINVQVRLEGKISKCSEKFSDEHFYGREEGKNIAAIASNQSQEIESYEILEAKYEKIKSEIEEGIIKETRPEDWGGYQISVDYFEFWEANNDRLNYRESYKLENNEWRRFFLQS</sequence>
<evidence type="ECO:0000313" key="8">
    <source>
        <dbReference type="EMBL" id="RZO26255.1"/>
    </source>
</evidence>
<dbReference type="PIRSF" id="PIRSF000190">
    <property type="entry name" value="Pyd_amn-ph_oxd"/>
    <property type="match status" value="1"/>
</dbReference>
<comment type="similarity">
    <text evidence="1">Belongs to the pyridoxamine 5'-phosphate oxidase family.</text>
</comment>
<evidence type="ECO:0000259" key="7">
    <source>
        <dbReference type="Pfam" id="PF10590"/>
    </source>
</evidence>
<feature type="binding site" evidence="5">
    <location>
        <begin position="47"/>
        <end position="52"/>
    </location>
    <ligand>
        <name>FMN</name>
        <dbReference type="ChEBI" id="CHEBI:58210"/>
    </ligand>
</feature>
<gene>
    <name evidence="8" type="primary">pdxH</name>
    <name evidence="8" type="ORF">EVA92_03050</name>
</gene>
<feature type="binding site" evidence="5">
    <location>
        <position position="183"/>
    </location>
    <ligand>
        <name>FMN</name>
        <dbReference type="ChEBI" id="CHEBI:58210"/>
    </ligand>
</feature>
<dbReference type="NCBIfam" id="NF004231">
    <property type="entry name" value="PRK05679.1"/>
    <property type="match status" value="1"/>
</dbReference>
<dbReference type="GO" id="GO:0008615">
    <property type="term" value="P:pyridoxine biosynthetic process"/>
    <property type="evidence" value="ECO:0007669"/>
    <property type="project" value="InterPro"/>
</dbReference>
<evidence type="ECO:0000256" key="3">
    <source>
        <dbReference type="ARBA" id="ARBA00022643"/>
    </source>
</evidence>
<keyword evidence="4 8" id="KW-0560">Oxidoreductase</keyword>
<dbReference type="InterPro" id="IPR019576">
    <property type="entry name" value="Pyridoxamine_oxidase_dimer_C"/>
</dbReference>
<dbReference type="GO" id="GO:0010181">
    <property type="term" value="F:FMN binding"/>
    <property type="evidence" value="ECO:0007669"/>
    <property type="project" value="InterPro"/>
</dbReference>
<comment type="cofactor">
    <cofactor evidence="5">
        <name>FMN</name>
        <dbReference type="ChEBI" id="CHEBI:58210"/>
    </cofactor>
    <text evidence="5">Binds 1 FMN per subunit.</text>
</comment>
<dbReference type="Proteomes" id="UP000315825">
    <property type="component" value="Unassembled WGS sequence"/>
</dbReference>
<keyword evidence="3 5" id="KW-0288">FMN</keyword>
<feature type="domain" description="Pyridoxamine 5'-phosphate oxidase N-terminal" evidence="6">
    <location>
        <begin position="31"/>
        <end position="144"/>
    </location>
</feature>
<dbReference type="PANTHER" id="PTHR10851:SF0">
    <property type="entry name" value="PYRIDOXINE-5'-PHOSPHATE OXIDASE"/>
    <property type="match status" value="1"/>
</dbReference>
<feature type="binding site" evidence="5">
    <location>
        <position position="173"/>
    </location>
    <ligand>
        <name>FMN</name>
        <dbReference type="ChEBI" id="CHEBI:58210"/>
    </ligand>
</feature>
<feature type="binding site" evidence="5">
    <location>
        <position position="69"/>
    </location>
    <ligand>
        <name>FMN</name>
        <dbReference type="ChEBI" id="CHEBI:58210"/>
    </ligand>
</feature>
<accession>A0A520MYE8</accession>
<dbReference type="GO" id="GO:0004733">
    <property type="term" value="F:pyridoxamine phosphate oxidase activity"/>
    <property type="evidence" value="ECO:0007669"/>
    <property type="project" value="UniProtKB-EC"/>
</dbReference>
<protein>
    <submittedName>
        <fullName evidence="8">Pyridoxamine 5'-phosphate oxidase</fullName>
        <ecNumber evidence="8">1.4.3.5</ecNumber>
    </submittedName>
</protein>
<name>A0A520MYE8_9GAMM</name>
<dbReference type="Pfam" id="PF10590">
    <property type="entry name" value="PNP_phzG_C"/>
    <property type="match status" value="1"/>
</dbReference>
<keyword evidence="2" id="KW-0285">Flavoprotein</keyword>
<evidence type="ECO:0000256" key="5">
    <source>
        <dbReference type="PIRSR" id="PIRSR000190-2"/>
    </source>
</evidence>
<feature type="binding site" evidence="5">
    <location>
        <position position="91"/>
    </location>
    <ligand>
        <name>FMN</name>
        <dbReference type="ChEBI" id="CHEBI:58210"/>
    </ligand>
</feature>
<evidence type="ECO:0000313" key="9">
    <source>
        <dbReference type="Proteomes" id="UP000315825"/>
    </source>
</evidence>
<proteinExistence type="inferred from homology"/>
<feature type="binding site" evidence="5">
    <location>
        <begin position="126"/>
        <end position="127"/>
    </location>
    <ligand>
        <name>FMN</name>
        <dbReference type="ChEBI" id="CHEBI:58210"/>
    </ligand>
</feature>
<dbReference type="EC" id="1.4.3.5" evidence="8"/>